<comment type="caution">
    <text evidence="3">The sequence shown here is derived from an EMBL/GenBank/DDBJ whole genome shotgun (WGS) entry which is preliminary data.</text>
</comment>
<accession>A0ABU0GI12</accession>
<organism evidence="3 4">
    <name type="scientific">Cellulomonas iranensis</name>
    <dbReference type="NCBI Taxonomy" id="76862"/>
    <lineage>
        <taxon>Bacteria</taxon>
        <taxon>Bacillati</taxon>
        <taxon>Actinomycetota</taxon>
        <taxon>Actinomycetes</taxon>
        <taxon>Micrococcales</taxon>
        <taxon>Cellulomonadaceae</taxon>
        <taxon>Cellulomonas</taxon>
    </lineage>
</organism>
<dbReference type="Proteomes" id="UP001240250">
    <property type="component" value="Unassembled WGS sequence"/>
</dbReference>
<protein>
    <recommendedName>
        <fullName evidence="5">Lipoprotein</fullName>
    </recommendedName>
</protein>
<feature type="region of interest" description="Disordered" evidence="1">
    <location>
        <begin position="37"/>
        <end position="70"/>
    </location>
</feature>
<keyword evidence="2" id="KW-0732">Signal</keyword>
<name>A0ABU0GI12_9CELL</name>
<feature type="compositionally biased region" description="Pro residues" evidence="1">
    <location>
        <begin position="51"/>
        <end position="67"/>
    </location>
</feature>
<keyword evidence="4" id="KW-1185">Reference proteome</keyword>
<reference evidence="3 4" key="1">
    <citation type="submission" date="2023-07" db="EMBL/GenBank/DDBJ databases">
        <title>Sequencing the genomes of 1000 actinobacteria strains.</title>
        <authorList>
            <person name="Klenk H.-P."/>
        </authorList>
    </citation>
    <scope>NUCLEOTIDE SEQUENCE [LARGE SCALE GENOMIC DNA]</scope>
    <source>
        <strain evidence="3 4">DSM 14785</strain>
    </source>
</reference>
<dbReference type="RefSeq" id="WP_070318527.1">
    <property type="nucleotide sequence ID" value="NZ_JAUSVM010000001.1"/>
</dbReference>
<feature type="signal peptide" evidence="2">
    <location>
        <begin position="1"/>
        <end position="36"/>
    </location>
</feature>
<evidence type="ECO:0000313" key="4">
    <source>
        <dbReference type="Proteomes" id="UP001240250"/>
    </source>
</evidence>
<evidence type="ECO:0000256" key="2">
    <source>
        <dbReference type="SAM" id="SignalP"/>
    </source>
</evidence>
<sequence>MRSAAPTPAVLPGRPRRRARSALAALLLVAPLAACGGGDEEAAPAASSTPPVTPSASPTPTPGPTPTEPVEVGARREITAPGAVLGVGDAAVIEMHNGFDPAGPAYSEAQVTSRFVGVTVADPADLAGVDLDTPIDPAAETVYYVRTQHTLEWARGLSLVSVSPPHVRAWDVDGAGASDLLVFGVFPACQSGRFAEHTPGETVEACDIVVLPSAQTLGYVGVPENPQLTRDAHEQYEVQPVLWQVPAAG</sequence>
<proteinExistence type="predicted"/>
<gene>
    <name evidence="3" type="ORF">JO380_001396</name>
</gene>
<dbReference type="EMBL" id="JAUSVM010000001">
    <property type="protein sequence ID" value="MDQ0425015.1"/>
    <property type="molecule type" value="Genomic_DNA"/>
</dbReference>
<feature type="chain" id="PRO_5046549591" description="Lipoprotein" evidence="2">
    <location>
        <begin position="37"/>
        <end position="249"/>
    </location>
</feature>
<evidence type="ECO:0008006" key="5">
    <source>
        <dbReference type="Google" id="ProtNLM"/>
    </source>
</evidence>
<evidence type="ECO:0000313" key="3">
    <source>
        <dbReference type="EMBL" id="MDQ0425015.1"/>
    </source>
</evidence>
<evidence type="ECO:0000256" key="1">
    <source>
        <dbReference type="SAM" id="MobiDB-lite"/>
    </source>
</evidence>